<comment type="caution">
    <text evidence="7">Lacks conserved residue(s) required for the propagation of feature annotation.</text>
</comment>
<evidence type="ECO:0000313" key="11">
    <source>
        <dbReference type="EMBL" id="QQP58563.1"/>
    </source>
</evidence>
<comment type="cofactor">
    <cofactor evidence="8">
        <name>Zn(2+)</name>
        <dbReference type="ChEBI" id="CHEBI:29105"/>
    </cofactor>
    <text evidence="8">Binds 1 zinc ion per subunit.</text>
</comment>
<sequence>FWHEQSRYDRDDNVRIMWNNIIQSMTFNFLKYDLTKIDHLNAPYDTCSIMHYGPTAFSRDSRSPTIIQKYKSSCQLGQRKGFSDVDVMKINTLYQCNIGSTTQRPIATTMSPLKPSTKCVDTNKFCASWATQGECEKNPAWMLKYCQISCKECGNQCVDHNPFCE</sequence>
<dbReference type="SUPFAM" id="SSF55486">
    <property type="entry name" value="Metalloproteases ('zincins'), catalytic domain"/>
    <property type="match status" value="1"/>
</dbReference>
<dbReference type="GO" id="GO:0046872">
    <property type="term" value="F:metal ion binding"/>
    <property type="evidence" value="ECO:0007669"/>
    <property type="project" value="UniProtKB-KW"/>
</dbReference>
<keyword evidence="6" id="KW-0865">Zymogen</keyword>
<evidence type="ECO:0000259" key="10">
    <source>
        <dbReference type="PROSITE" id="PS51864"/>
    </source>
</evidence>
<dbReference type="GO" id="GO:0006508">
    <property type="term" value="P:proteolysis"/>
    <property type="evidence" value="ECO:0007669"/>
    <property type="project" value="UniProtKB-KW"/>
</dbReference>
<dbReference type="GO" id="GO:0004222">
    <property type="term" value="F:metalloendopeptidase activity"/>
    <property type="evidence" value="ECO:0007669"/>
    <property type="project" value="UniProtKB-UniRule"/>
</dbReference>
<dbReference type="PROSITE" id="PS51864">
    <property type="entry name" value="ASTACIN"/>
    <property type="match status" value="1"/>
</dbReference>
<dbReference type="SMART" id="SM00254">
    <property type="entry name" value="ShKT"/>
    <property type="match status" value="1"/>
</dbReference>
<evidence type="ECO:0000256" key="4">
    <source>
        <dbReference type="ARBA" id="ARBA00022833"/>
    </source>
</evidence>
<evidence type="ECO:0000256" key="3">
    <source>
        <dbReference type="ARBA" id="ARBA00022801"/>
    </source>
</evidence>
<gene>
    <name evidence="11" type="ORF">FKW44_003929</name>
</gene>
<evidence type="ECO:0000256" key="5">
    <source>
        <dbReference type="ARBA" id="ARBA00023049"/>
    </source>
</evidence>
<dbReference type="InterPro" id="IPR001506">
    <property type="entry name" value="Peptidase_M12A"/>
</dbReference>
<dbReference type="Pfam" id="PF01400">
    <property type="entry name" value="Astacin"/>
    <property type="match status" value="1"/>
</dbReference>
<reference evidence="12" key="1">
    <citation type="submission" date="2021-01" db="EMBL/GenBank/DDBJ databases">
        <title>Caligus Genome Assembly.</title>
        <authorList>
            <person name="Gallardo-Escarate C."/>
        </authorList>
    </citation>
    <scope>NUCLEOTIDE SEQUENCE [LARGE SCALE GENOMIC DNA]</scope>
</reference>
<feature type="domain" description="Peptidase M12A" evidence="10">
    <location>
        <begin position="1"/>
        <end position="97"/>
    </location>
</feature>
<proteinExistence type="predicted"/>
<evidence type="ECO:0000259" key="9">
    <source>
        <dbReference type="PROSITE" id="PS51670"/>
    </source>
</evidence>
<dbReference type="PROSITE" id="PS51670">
    <property type="entry name" value="SHKT"/>
    <property type="match status" value="1"/>
</dbReference>
<dbReference type="Pfam" id="PF01549">
    <property type="entry name" value="ShK"/>
    <property type="match status" value="1"/>
</dbReference>
<dbReference type="PRINTS" id="PR00480">
    <property type="entry name" value="ASTACIN"/>
</dbReference>
<keyword evidence="3 8" id="KW-0378">Hydrolase</keyword>
<accession>A0A7T8QXH0</accession>
<protein>
    <recommendedName>
        <fullName evidence="8">Metalloendopeptidase</fullName>
        <ecNumber evidence="8">3.4.24.-</ecNumber>
    </recommendedName>
</protein>
<keyword evidence="12" id="KW-1185">Reference proteome</keyword>
<evidence type="ECO:0000256" key="6">
    <source>
        <dbReference type="ARBA" id="ARBA00023145"/>
    </source>
</evidence>
<dbReference type="Proteomes" id="UP000595437">
    <property type="component" value="Chromosome 2"/>
</dbReference>
<evidence type="ECO:0000256" key="8">
    <source>
        <dbReference type="RuleBase" id="RU361183"/>
    </source>
</evidence>
<organism evidence="11 12">
    <name type="scientific">Caligus rogercresseyi</name>
    <name type="common">Sea louse</name>
    <dbReference type="NCBI Taxonomy" id="217165"/>
    <lineage>
        <taxon>Eukaryota</taxon>
        <taxon>Metazoa</taxon>
        <taxon>Ecdysozoa</taxon>
        <taxon>Arthropoda</taxon>
        <taxon>Crustacea</taxon>
        <taxon>Multicrustacea</taxon>
        <taxon>Hexanauplia</taxon>
        <taxon>Copepoda</taxon>
        <taxon>Siphonostomatoida</taxon>
        <taxon>Caligidae</taxon>
        <taxon>Caligus</taxon>
    </lineage>
</organism>
<dbReference type="AlphaFoldDB" id="A0A7T8QXH0"/>
<feature type="non-terminal residue" evidence="11">
    <location>
        <position position="165"/>
    </location>
</feature>
<keyword evidence="4 8" id="KW-0862">Zinc</keyword>
<dbReference type="PANTHER" id="PTHR10127">
    <property type="entry name" value="DISCOIDIN, CUB, EGF, LAMININ , AND ZINC METALLOPROTEASE DOMAIN CONTAINING"/>
    <property type="match status" value="1"/>
</dbReference>
<keyword evidence="2 8" id="KW-0479">Metal-binding</keyword>
<dbReference type="EC" id="3.4.24.-" evidence="8"/>
<keyword evidence="5 8" id="KW-0482">Metalloprotease</keyword>
<keyword evidence="1 8" id="KW-0645">Protease</keyword>
<evidence type="ECO:0000256" key="7">
    <source>
        <dbReference type="PROSITE-ProRule" id="PRU01005"/>
    </source>
</evidence>
<dbReference type="Gene3D" id="3.40.390.10">
    <property type="entry name" value="Collagenase (Catalytic Domain)"/>
    <property type="match status" value="1"/>
</dbReference>
<evidence type="ECO:0000313" key="12">
    <source>
        <dbReference type="Proteomes" id="UP000595437"/>
    </source>
</evidence>
<dbReference type="PANTHER" id="PTHR10127:SF780">
    <property type="entry name" value="METALLOENDOPEPTIDASE"/>
    <property type="match status" value="1"/>
</dbReference>
<feature type="non-terminal residue" evidence="11">
    <location>
        <position position="1"/>
    </location>
</feature>
<dbReference type="InterPro" id="IPR003582">
    <property type="entry name" value="ShKT_dom"/>
</dbReference>
<dbReference type="InterPro" id="IPR024079">
    <property type="entry name" value="MetalloPept_cat_dom_sf"/>
</dbReference>
<name>A0A7T8QXH0_CALRO</name>
<dbReference type="EMBL" id="CP045891">
    <property type="protein sequence ID" value="QQP58563.1"/>
    <property type="molecule type" value="Genomic_DNA"/>
</dbReference>
<evidence type="ECO:0000256" key="2">
    <source>
        <dbReference type="ARBA" id="ARBA00022723"/>
    </source>
</evidence>
<feature type="domain" description="ShKT" evidence="9">
    <location>
        <begin position="119"/>
        <end position="157"/>
    </location>
</feature>
<dbReference type="OrthoDB" id="291007at2759"/>
<evidence type="ECO:0000256" key="1">
    <source>
        <dbReference type="ARBA" id="ARBA00022670"/>
    </source>
</evidence>